<dbReference type="Gene3D" id="2.60.120.200">
    <property type="match status" value="1"/>
</dbReference>
<dbReference type="AlphaFoldDB" id="A0AAN9GN98"/>
<accession>A0AAN9GN98</accession>
<evidence type="ECO:0000259" key="4">
    <source>
        <dbReference type="PROSITE" id="PS50060"/>
    </source>
</evidence>
<feature type="region of interest" description="Disordered" evidence="1">
    <location>
        <begin position="362"/>
        <end position="393"/>
    </location>
</feature>
<feature type="transmembrane region" description="Helical" evidence="2">
    <location>
        <begin position="202"/>
        <end position="225"/>
    </location>
</feature>
<evidence type="ECO:0000256" key="3">
    <source>
        <dbReference type="SAM" id="SignalP"/>
    </source>
</evidence>
<evidence type="ECO:0000256" key="1">
    <source>
        <dbReference type="SAM" id="MobiDB-lite"/>
    </source>
</evidence>
<feature type="chain" id="PRO_5042857676" description="MAM domain-containing protein" evidence="3">
    <location>
        <begin position="23"/>
        <end position="538"/>
    </location>
</feature>
<dbReference type="Pfam" id="PF00629">
    <property type="entry name" value="MAM"/>
    <property type="match status" value="1"/>
</dbReference>
<feature type="domain" description="MAM" evidence="4">
    <location>
        <begin position="76"/>
        <end position="169"/>
    </location>
</feature>
<feature type="signal peptide" evidence="3">
    <location>
        <begin position="1"/>
        <end position="22"/>
    </location>
</feature>
<evidence type="ECO:0000313" key="5">
    <source>
        <dbReference type="EMBL" id="KAK7114828.1"/>
    </source>
</evidence>
<feature type="compositionally biased region" description="Basic and acidic residues" evidence="1">
    <location>
        <begin position="520"/>
        <end position="538"/>
    </location>
</feature>
<dbReference type="GO" id="GO:0016020">
    <property type="term" value="C:membrane"/>
    <property type="evidence" value="ECO:0007669"/>
    <property type="project" value="InterPro"/>
</dbReference>
<dbReference type="SUPFAM" id="SSF49899">
    <property type="entry name" value="Concanavalin A-like lectins/glucanases"/>
    <property type="match status" value="1"/>
</dbReference>
<dbReference type="SMART" id="SM00137">
    <property type="entry name" value="MAM"/>
    <property type="match status" value="1"/>
</dbReference>
<sequence>MRQVAVLYFAVFFSATIAGGQSDCDSDAPHNCTFDATLSSCSWSFNLTVWNYENSSAVFSTGGSLVQNVPSKKACPTGDDTHCLHIRFLFEKNNTGMKVLIRVKDEDNPNTNQEVWNGTDCGIGVWHTARIPIQSKAKFKIVVQARKFTTAIGRIFIDYINYIKAPCPAYDRSTVPSTVTRTQEERSTMIGSHVSTDASNDVGVVVGVVVAAIGIAVAVVIFILYRRKRLQLWKTCFRNANEKDTTGTLHNRGHNVGKDGKRVVQSVNETPTVSGYNNHAFTASESQLSDDTYYSVIKDTEGSGDYAVSHYSTIQESKSADSKKWPNSSKCTDDDPYEIKAENGHLTSRFAATSYVNANANLKGKTGGNGNTLPPTSNVDHRQAPGDYSLAGGTGGEVTGVYHCLEEDPNNHGEGGDTGLYHYAKDPDMNPEASADAKGVYHILEEDPGFSIENRSDCRGPADGDMGQQNTSAVKVSKGHTENYSTLDLAGKNSGQMENEDASGGVYNHLNAGSDDPYNEVDREKRAEVIDGEYSHIK</sequence>
<dbReference type="Proteomes" id="UP001374579">
    <property type="component" value="Unassembled WGS sequence"/>
</dbReference>
<keyword evidence="2" id="KW-0812">Transmembrane</keyword>
<dbReference type="InterPro" id="IPR000998">
    <property type="entry name" value="MAM_dom"/>
</dbReference>
<dbReference type="EMBL" id="JBAMIC010000001">
    <property type="protein sequence ID" value="KAK7114828.1"/>
    <property type="molecule type" value="Genomic_DNA"/>
</dbReference>
<dbReference type="PROSITE" id="PS50060">
    <property type="entry name" value="MAM_2"/>
    <property type="match status" value="1"/>
</dbReference>
<keyword evidence="2" id="KW-0472">Membrane</keyword>
<keyword evidence="6" id="KW-1185">Reference proteome</keyword>
<reference evidence="5 6" key="1">
    <citation type="submission" date="2024-02" db="EMBL/GenBank/DDBJ databases">
        <title>Chromosome-scale genome assembly of the rough periwinkle Littorina saxatilis.</title>
        <authorList>
            <person name="De Jode A."/>
            <person name="Faria R."/>
            <person name="Formenti G."/>
            <person name="Sims Y."/>
            <person name="Smith T.P."/>
            <person name="Tracey A."/>
            <person name="Wood J.M.D."/>
            <person name="Zagrodzka Z.B."/>
            <person name="Johannesson K."/>
            <person name="Butlin R.K."/>
            <person name="Leder E.H."/>
        </authorList>
    </citation>
    <scope>NUCLEOTIDE SEQUENCE [LARGE SCALE GENOMIC DNA]</scope>
    <source>
        <strain evidence="5">Snail1</strain>
        <tissue evidence="5">Muscle</tissue>
    </source>
</reference>
<dbReference type="InterPro" id="IPR013320">
    <property type="entry name" value="ConA-like_dom_sf"/>
</dbReference>
<feature type="region of interest" description="Disordered" evidence="1">
    <location>
        <begin position="488"/>
        <end position="538"/>
    </location>
</feature>
<proteinExistence type="predicted"/>
<gene>
    <name evidence="5" type="ORF">V1264_000819</name>
</gene>
<organism evidence="5 6">
    <name type="scientific">Littorina saxatilis</name>
    <dbReference type="NCBI Taxonomy" id="31220"/>
    <lineage>
        <taxon>Eukaryota</taxon>
        <taxon>Metazoa</taxon>
        <taxon>Spiralia</taxon>
        <taxon>Lophotrochozoa</taxon>
        <taxon>Mollusca</taxon>
        <taxon>Gastropoda</taxon>
        <taxon>Caenogastropoda</taxon>
        <taxon>Littorinimorpha</taxon>
        <taxon>Littorinoidea</taxon>
        <taxon>Littorinidae</taxon>
        <taxon>Littorina</taxon>
    </lineage>
</organism>
<protein>
    <recommendedName>
        <fullName evidence="4">MAM domain-containing protein</fullName>
    </recommendedName>
</protein>
<evidence type="ECO:0000313" key="6">
    <source>
        <dbReference type="Proteomes" id="UP001374579"/>
    </source>
</evidence>
<name>A0AAN9GN98_9CAEN</name>
<keyword evidence="3" id="KW-0732">Signal</keyword>
<evidence type="ECO:0000256" key="2">
    <source>
        <dbReference type="SAM" id="Phobius"/>
    </source>
</evidence>
<keyword evidence="2" id="KW-1133">Transmembrane helix</keyword>
<comment type="caution">
    <text evidence="5">The sequence shown here is derived from an EMBL/GenBank/DDBJ whole genome shotgun (WGS) entry which is preliminary data.</text>
</comment>